<organism evidence="2">
    <name type="scientific">Moumouvirus sp. 'Monve'</name>
    <dbReference type="NCBI Taxonomy" id="1128131"/>
    <lineage>
        <taxon>Viruses</taxon>
        <taxon>Varidnaviria</taxon>
        <taxon>Bamfordvirae</taxon>
        <taxon>Nucleocytoviricota</taxon>
        <taxon>Megaviricetes</taxon>
        <taxon>Imitervirales</taxon>
        <taxon>Mimiviridae</taxon>
        <taxon>Megamimivirinae</taxon>
        <taxon>Moumouvirus</taxon>
    </lineage>
</organism>
<keyword evidence="1" id="KW-0472">Membrane</keyword>
<evidence type="ECO:0000313" key="2">
    <source>
        <dbReference type="EMBL" id="AEX62660.1"/>
    </source>
</evidence>
<feature type="transmembrane region" description="Helical" evidence="1">
    <location>
        <begin position="129"/>
        <end position="150"/>
    </location>
</feature>
<accession>H2EE37</accession>
<keyword evidence="1" id="KW-0812">Transmembrane</keyword>
<dbReference type="EMBL" id="JN885998">
    <property type="protein sequence ID" value="AEX62660.1"/>
    <property type="molecule type" value="Genomic_DNA"/>
</dbReference>
<evidence type="ECO:0000256" key="1">
    <source>
        <dbReference type="SAM" id="Phobius"/>
    </source>
</evidence>
<gene>
    <name evidence="2" type="ORF">mv_L455</name>
</gene>
<protein>
    <submittedName>
        <fullName evidence="2">Uncharacterized protein</fullName>
    </submittedName>
</protein>
<sequence length="167" mass="20244">MNKQIKPNLVDPILQKKIFKTLNPPVEDYWAPTKNSFQNFYKNFIRPNIFLIIFIIILALLLYYRYRVVKTEREQRELEKIYNGNNNNNNNNNKNIDVDDLIEKYQDVLLYLYNQQKENMREPKIKNKIHLKILLIPFILIKVHFLLLIVDKSIINRYIIYPNYING</sequence>
<keyword evidence="1" id="KW-1133">Transmembrane helix</keyword>
<feature type="transmembrane region" description="Helical" evidence="1">
    <location>
        <begin position="49"/>
        <end position="66"/>
    </location>
</feature>
<proteinExistence type="predicted"/>
<name>H2EE37_9VIRU</name>
<reference evidence="2" key="1">
    <citation type="submission" date="2011-10" db="EMBL/GenBank/DDBJ databases">
        <title>Provirophages and transpovirons: unique mobilome of giant viruses.</title>
        <authorList>
            <person name="Desnues C."/>
            <person name="LaScola B."/>
            <person name="Yutin N."/>
            <person name="Fournous G."/>
            <person name="Koonin E."/>
            <person name="Raoult D."/>
        </authorList>
    </citation>
    <scope>NUCLEOTIDE SEQUENCE</scope>
    <source>
        <strain evidence="2">Mv13-mv</strain>
    </source>
</reference>